<evidence type="ECO:0000313" key="5">
    <source>
        <dbReference type="Proteomes" id="UP001177023"/>
    </source>
</evidence>
<feature type="region of interest" description="Disordered" evidence="1">
    <location>
        <begin position="303"/>
        <end position="351"/>
    </location>
</feature>
<dbReference type="InterPro" id="IPR039260">
    <property type="entry name" value="Cpg-3"/>
</dbReference>
<reference evidence="4" key="1">
    <citation type="submission" date="2023-06" db="EMBL/GenBank/DDBJ databases">
        <authorList>
            <person name="Delattre M."/>
        </authorList>
    </citation>
    <scope>NUCLEOTIDE SEQUENCE</scope>
    <source>
        <strain evidence="4">AF72</strain>
    </source>
</reference>
<organism evidence="4 5">
    <name type="scientific">Mesorhabditis spiculigera</name>
    <dbReference type="NCBI Taxonomy" id="96644"/>
    <lineage>
        <taxon>Eukaryota</taxon>
        <taxon>Metazoa</taxon>
        <taxon>Ecdysozoa</taxon>
        <taxon>Nematoda</taxon>
        <taxon>Chromadorea</taxon>
        <taxon>Rhabditida</taxon>
        <taxon>Rhabditina</taxon>
        <taxon>Rhabditomorpha</taxon>
        <taxon>Rhabditoidea</taxon>
        <taxon>Rhabditidae</taxon>
        <taxon>Mesorhabditinae</taxon>
        <taxon>Mesorhabditis</taxon>
    </lineage>
</organism>
<feature type="signal peptide" evidence="2">
    <location>
        <begin position="1"/>
        <end position="19"/>
    </location>
</feature>
<dbReference type="AlphaFoldDB" id="A0AA36DEA7"/>
<feature type="compositionally biased region" description="Basic and acidic residues" evidence="1">
    <location>
        <begin position="313"/>
        <end position="328"/>
    </location>
</feature>
<evidence type="ECO:0000256" key="2">
    <source>
        <dbReference type="SAM" id="SignalP"/>
    </source>
</evidence>
<feature type="domain" description="Ground-like" evidence="3">
    <location>
        <begin position="441"/>
        <end position="509"/>
    </location>
</feature>
<protein>
    <recommendedName>
        <fullName evidence="3">Ground-like domain-containing protein</fullName>
    </recommendedName>
</protein>
<gene>
    <name evidence="4" type="ORF">MSPICULIGERA_LOCUS23991</name>
</gene>
<dbReference type="PANTHER" id="PTHR37973">
    <property type="entry name" value="CHONDROITIN PROTEOGLYCAN 3"/>
    <property type="match status" value="1"/>
</dbReference>
<evidence type="ECO:0000313" key="4">
    <source>
        <dbReference type="EMBL" id="CAJ0585983.1"/>
    </source>
</evidence>
<evidence type="ECO:0000259" key="3">
    <source>
        <dbReference type="Pfam" id="PF04155"/>
    </source>
</evidence>
<keyword evidence="2" id="KW-0732">Signal</keyword>
<sequence>MVLRLVCFVLFFAAQAVEGSAEKPEVVEQPVTTTQETLDSQEIEILRSISLTDLATQAPLGNQVEASIDEEPLSGTVLKGMEQRIERDVHPGYSWQRLEQLLGQIVDEQLQNVSSTAKPSVRKEEKCQKFRECHQDGDCGKKGRCMGSLVGKCNCNACLQGAACTDDQQCGGLRGACREGSCGCAQVFASRGLSLYIEVLTQFCARPGCSSENDCLGLPCNSGHCDCGYATGPYTSPVELAPGSQQPLPPIDQLVNKEVAELTGSSKTDADLISKASPKTLESRDDAKDSFDDFEKQLAELKVAHGSQPEDAEASKALKTASEDPKGDEADESAQQQLLSATSPSPQAQSPLYLRGGFQTPGGGTGYVLPPTSYARPVPYRPTYYAPPQQRYPIQCPPPQAAPSYAQPQPYYAPRNECCGRCRSPCRFTASKARREIVNARCNSRKLERIMTETISNDLAKSKRTIQKFAEELLGGLFSVTCSKGDFSYVSRSEQFCQLEKKGTVCYAFQHR</sequence>
<comment type="caution">
    <text evidence="4">The sequence shown here is derived from an EMBL/GenBank/DDBJ whole genome shotgun (WGS) entry which is preliminary data.</text>
</comment>
<dbReference type="EMBL" id="CATQJA010002707">
    <property type="protein sequence ID" value="CAJ0585983.1"/>
    <property type="molecule type" value="Genomic_DNA"/>
</dbReference>
<accession>A0AA36DEA7</accession>
<dbReference type="Proteomes" id="UP001177023">
    <property type="component" value="Unassembled WGS sequence"/>
</dbReference>
<dbReference type="PANTHER" id="PTHR37973:SF1">
    <property type="entry name" value="DICKKOPF_N DOMAIN-CONTAINING PROTEIN"/>
    <property type="match status" value="1"/>
</dbReference>
<evidence type="ECO:0000256" key="1">
    <source>
        <dbReference type="SAM" id="MobiDB-lite"/>
    </source>
</evidence>
<feature type="chain" id="PRO_5041241505" description="Ground-like domain-containing protein" evidence="2">
    <location>
        <begin position="20"/>
        <end position="512"/>
    </location>
</feature>
<keyword evidence="5" id="KW-1185">Reference proteome</keyword>
<name>A0AA36DEA7_9BILA</name>
<dbReference type="Pfam" id="PF04155">
    <property type="entry name" value="Ground-like"/>
    <property type="match status" value="1"/>
</dbReference>
<feature type="compositionally biased region" description="Low complexity" evidence="1">
    <location>
        <begin position="340"/>
        <end position="351"/>
    </location>
</feature>
<dbReference type="InterPro" id="IPR007284">
    <property type="entry name" value="Ground-like_dom"/>
</dbReference>
<feature type="region of interest" description="Disordered" evidence="1">
    <location>
        <begin position="269"/>
        <end position="288"/>
    </location>
</feature>
<proteinExistence type="predicted"/>
<feature type="non-terminal residue" evidence="4">
    <location>
        <position position="512"/>
    </location>
</feature>